<dbReference type="RefSeq" id="WP_126944869.1">
    <property type="nucleotide sequence ID" value="NZ_RZHG01000009.1"/>
</dbReference>
<organism evidence="2 3">
    <name type="scientific">Vreelandella andesensis</name>
    <dbReference type="NCBI Taxonomy" id="447567"/>
    <lineage>
        <taxon>Bacteria</taxon>
        <taxon>Pseudomonadati</taxon>
        <taxon>Pseudomonadota</taxon>
        <taxon>Gammaproteobacteria</taxon>
        <taxon>Oceanospirillales</taxon>
        <taxon>Halomonadaceae</taxon>
        <taxon>Vreelandella</taxon>
    </lineage>
</organism>
<sequence>MIFEENVQAKLIATTLMVGLLASGASLATPQDVRTNENGTEAAMQAPTQSVTAQEARLASANGIVLHFGDDISESMEKVIQGGLRLAGYEAEVFRGGPTSHITLCINERCGERNFSVDAAHRFLLTVLNNVAPEYRSE</sequence>
<reference evidence="2 3" key="1">
    <citation type="submission" date="2018-12" db="EMBL/GenBank/DDBJ databases">
        <title>three novel Halomonas strain isolated from plants.</title>
        <authorList>
            <person name="Sun C."/>
        </authorList>
    </citation>
    <scope>NUCLEOTIDE SEQUENCE [LARGE SCALE GENOMIC DNA]</scope>
    <source>
        <strain evidence="2 3">DSM 19434</strain>
    </source>
</reference>
<keyword evidence="1" id="KW-0732">Signal</keyword>
<feature type="signal peptide" evidence="1">
    <location>
        <begin position="1"/>
        <end position="28"/>
    </location>
</feature>
<evidence type="ECO:0000313" key="3">
    <source>
        <dbReference type="Proteomes" id="UP000287336"/>
    </source>
</evidence>
<feature type="chain" id="PRO_5018778212" evidence="1">
    <location>
        <begin position="29"/>
        <end position="138"/>
    </location>
</feature>
<proteinExistence type="predicted"/>
<protein>
    <submittedName>
        <fullName evidence="2">Uncharacterized protein</fullName>
    </submittedName>
</protein>
<evidence type="ECO:0000256" key="1">
    <source>
        <dbReference type="SAM" id="SignalP"/>
    </source>
</evidence>
<keyword evidence="3" id="KW-1185">Reference proteome</keyword>
<comment type="caution">
    <text evidence="2">The sequence shown here is derived from an EMBL/GenBank/DDBJ whole genome shotgun (WGS) entry which is preliminary data.</text>
</comment>
<dbReference type="AlphaFoldDB" id="A0A3S0WM23"/>
<evidence type="ECO:0000313" key="2">
    <source>
        <dbReference type="EMBL" id="RUR32744.1"/>
    </source>
</evidence>
<accession>A0A3S0WM23</accession>
<name>A0A3S0WM23_9GAMM</name>
<dbReference type="Proteomes" id="UP000287336">
    <property type="component" value="Unassembled WGS sequence"/>
</dbReference>
<gene>
    <name evidence="2" type="ORF">ELY33_05025</name>
</gene>
<dbReference type="EMBL" id="RZHG01000009">
    <property type="protein sequence ID" value="RUR32744.1"/>
    <property type="molecule type" value="Genomic_DNA"/>
</dbReference>